<gene>
    <name evidence="2" type="ORF">ROHU_021179</name>
</gene>
<sequence>MGTEVGPAEQGELGTTTAEQTRPKIPTAEQMEQEPSRVAQTEQMPSSGSRDSGFSHSKHRAKQDTADLGGLQILVAILGRDSGLAAMTGQDSGMAVTVGPGHDRQDKEFTSGRHCLESLRSRTPLTRKALAAILGRDSGLVTMKETLKRFWNGGSATM</sequence>
<evidence type="ECO:0000313" key="3">
    <source>
        <dbReference type="Proteomes" id="UP000290572"/>
    </source>
</evidence>
<dbReference type="AlphaFoldDB" id="A0A498N202"/>
<organism evidence="2 3">
    <name type="scientific">Labeo rohita</name>
    <name type="common">Indian major carp</name>
    <name type="synonym">Cyprinus rohita</name>
    <dbReference type="NCBI Taxonomy" id="84645"/>
    <lineage>
        <taxon>Eukaryota</taxon>
        <taxon>Metazoa</taxon>
        <taxon>Chordata</taxon>
        <taxon>Craniata</taxon>
        <taxon>Vertebrata</taxon>
        <taxon>Euteleostomi</taxon>
        <taxon>Actinopterygii</taxon>
        <taxon>Neopterygii</taxon>
        <taxon>Teleostei</taxon>
        <taxon>Ostariophysi</taxon>
        <taxon>Cypriniformes</taxon>
        <taxon>Cyprinidae</taxon>
        <taxon>Labeoninae</taxon>
        <taxon>Labeonini</taxon>
        <taxon>Labeo</taxon>
    </lineage>
</organism>
<evidence type="ECO:0000256" key="1">
    <source>
        <dbReference type="SAM" id="MobiDB-lite"/>
    </source>
</evidence>
<proteinExistence type="predicted"/>
<accession>A0A498N202</accession>
<protein>
    <submittedName>
        <fullName evidence="2">Uncharacterized protein</fullName>
    </submittedName>
</protein>
<evidence type="ECO:0000313" key="2">
    <source>
        <dbReference type="EMBL" id="RXN25832.1"/>
    </source>
</evidence>
<dbReference type="Proteomes" id="UP000290572">
    <property type="component" value="Unassembled WGS sequence"/>
</dbReference>
<name>A0A498N202_LABRO</name>
<feature type="region of interest" description="Disordered" evidence="1">
    <location>
        <begin position="1"/>
        <end position="66"/>
    </location>
</feature>
<feature type="compositionally biased region" description="Low complexity" evidence="1">
    <location>
        <begin position="46"/>
        <end position="55"/>
    </location>
</feature>
<dbReference type="EMBL" id="QBIY01012274">
    <property type="protein sequence ID" value="RXN25832.1"/>
    <property type="molecule type" value="Genomic_DNA"/>
</dbReference>
<reference evidence="2 3" key="1">
    <citation type="submission" date="2018-03" db="EMBL/GenBank/DDBJ databases">
        <title>Draft genome sequence of Rohu Carp (Labeo rohita).</title>
        <authorList>
            <person name="Das P."/>
            <person name="Kushwaha B."/>
            <person name="Joshi C.G."/>
            <person name="Kumar D."/>
            <person name="Nagpure N.S."/>
            <person name="Sahoo L."/>
            <person name="Das S.P."/>
            <person name="Bit A."/>
            <person name="Patnaik S."/>
            <person name="Meher P.K."/>
            <person name="Jayasankar P."/>
            <person name="Koringa P.G."/>
            <person name="Patel N.V."/>
            <person name="Hinsu A.T."/>
            <person name="Kumar R."/>
            <person name="Pandey M."/>
            <person name="Agarwal S."/>
            <person name="Srivastava S."/>
            <person name="Singh M."/>
            <person name="Iquebal M.A."/>
            <person name="Jaiswal S."/>
            <person name="Angadi U.B."/>
            <person name="Kumar N."/>
            <person name="Raza M."/>
            <person name="Shah T.M."/>
            <person name="Rai A."/>
            <person name="Jena J.K."/>
        </authorList>
    </citation>
    <scope>NUCLEOTIDE SEQUENCE [LARGE SCALE GENOMIC DNA]</scope>
    <source>
        <strain evidence="2">DASCIFA01</strain>
        <tissue evidence="2">Testis</tissue>
    </source>
</reference>
<keyword evidence="3" id="KW-1185">Reference proteome</keyword>
<comment type="caution">
    <text evidence="2">The sequence shown here is derived from an EMBL/GenBank/DDBJ whole genome shotgun (WGS) entry which is preliminary data.</text>
</comment>